<protein>
    <recommendedName>
        <fullName evidence="3">Aminoglycoside 3'-phosphotransferase</fullName>
        <ecNumber evidence="2">2.7.1.95</ecNumber>
    </recommendedName>
</protein>
<evidence type="ECO:0000313" key="15">
    <source>
        <dbReference type="Proteomes" id="UP001156140"/>
    </source>
</evidence>
<evidence type="ECO:0000256" key="5">
    <source>
        <dbReference type="ARBA" id="ARBA00022741"/>
    </source>
</evidence>
<evidence type="ECO:0000256" key="2">
    <source>
        <dbReference type="ARBA" id="ARBA00012193"/>
    </source>
</evidence>
<evidence type="ECO:0000313" key="14">
    <source>
        <dbReference type="EMBL" id="MCI0127229.1"/>
    </source>
</evidence>
<dbReference type="EC" id="2.7.1.95" evidence="2"/>
<comment type="similarity">
    <text evidence="1 10">Belongs to the aminoglycoside phosphotransferase family.</text>
</comment>
<evidence type="ECO:0000256" key="9">
    <source>
        <dbReference type="ARBA" id="ARBA00048925"/>
    </source>
</evidence>
<evidence type="ECO:0000256" key="3">
    <source>
        <dbReference type="ARBA" id="ARBA00017903"/>
    </source>
</evidence>
<dbReference type="PANTHER" id="PTHR21310:SF41">
    <property type="entry name" value="3'-PHOSPHOTRANSFERASE, PUTATIVE-RELATED"/>
    <property type="match status" value="1"/>
</dbReference>
<dbReference type="Pfam" id="PF01636">
    <property type="entry name" value="APH"/>
    <property type="match status" value="1"/>
</dbReference>
<dbReference type="AlphaFoldDB" id="A0AA41UDE2"/>
<proteinExistence type="inferred from homology"/>
<dbReference type="GO" id="GO:0005524">
    <property type="term" value="F:ATP binding"/>
    <property type="evidence" value="ECO:0007669"/>
    <property type="project" value="UniProtKB-KW"/>
</dbReference>
<evidence type="ECO:0000256" key="10">
    <source>
        <dbReference type="PIRNR" id="PIRNR000706"/>
    </source>
</evidence>
<dbReference type="GO" id="GO:0046872">
    <property type="term" value="F:metal ion binding"/>
    <property type="evidence" value="ECO:0007669"/>
    <property type="project" value="UniProtKB-KW"/>
</dbReference>
<evidence type="ECO:0000256" key="1">
    <source>
        <dbReference type="ARBA" id="ARBA00006219"/>
    </source>
</evidence>
<name>A0AA41UDE2_9HYPH</name>
<dbReference type="GO" id="GO:0008910">
    <property type="term" value="F:kanamycin kinase activity"/>
    <property type="evidence" value="ECO:0007669"/>
    <property type="project" value="UniProtKB-EC"/>
</dbReference>
<keyword evidence="8 10" id="KW-0046">Antibiotic resistance</keyword>
<feature type="domain" description="Aminoglycoside phosphotransferase" evidence="13">
    <location>
        <begin position="29"/>
        <end position="253"/>
    </location>
</feature>
<keyword evidence="4 10" id="KW-0808">Transferase</keyword>
<dbReference type="Gene3D" id="3.30.200.20">
    <property type="entry name" value="Phosphorylase Kinase, domain 1"/>
    <property type="match status" value="1"/>
</dbReference>
<dbReference type="InterPro" id="IPR051678">
    <property type="entry name" value="AGP_Transferase"/>
</dbReference>
<feature type="binding site" evidence="12">
    <location>
        <position position="208"/>
    </location>
    <ligand>
        <name>Mg(2+)</name>
        <dbReference type="ChEBI" id="CHEBI:18420"/>
    </ligand>
</feature>
<feature type="binding site" evidence="12">
    <location>
        <position position="195"/>
    </location>
    <ligand>
        <name>Mg(2+)</name>
        <dbReference type="ChEBI" id="CHEBI:18420"/>
    </ligand>
</feature>
<feature type="active site" description="Proton acceptor" evidence="11">
    <location>
        <position position="190"/>
    </location>
</feature>
<dbReference type="Gene3D" id="3.90.1200.10">
    <property type="match status" value="1"/>
</dbReference>
<dbReference type="NCBIfam" id="NF032898">
    <property type="entry name" value="APH_3p_II"/>
    <property type="match status" value="1"/>
</dbReference>
<dbReference type="CDD" id="cd05150">
    <property type="entry name" value="APH"/>
    <property type="match status" value="1"/>
</dbReference>
<evidence type="ECO:0000259" key="13">
    <source>
        <dbReference type="Pfam" id="PF01636"/>
    </source>
</evidence>
<keyword evidence="7 10" id="KW-0067">ATP-binding</keyword>
<dbReference type="NCBIfam" id="NF033068">
    <property type="entry name" value="APH_3p"/>
    <property type="match status" value="1"/>
</dbReference>
<reference evidence="14" key="1">
    <citation type="submission" date="2022-03" db="EMBL/GenBank/DDBJ databases">
        <title>The complete genome sequence of a Methyloterrigena soli.</title>
        <authorList>
            <person name="Zi Z."/>
        </authorList>
    </citation>
    <scope>NUCLEOTIDE SEQUENCE</scope>
    <source>
        <strain evidence="14">M48</strain>
    </source>
</reference>
<evidence type="ECO:0000256" key="4">
    <source>
        <dbReference type="ARBA" id="ARBA00022679"/>
    </source>
</evidence>
<sequence length="264" mass="28933">MNRAADHASNLPPGWPDLSGYEWVPQTIGQSGAMVFRLTAPQGPALFVKTESVSPHSELEGEAHRLEWLASVDQPAPRVLGTAQHLGRQWLLMTGVEGLDLASSPDLSPSRIIEICATSLRALHSVDVASCPFDHRLDTTLATARERLDAGLVDETDFDDAHLGMPARTLYARLLAERPQAEDLVVTHGDACLPNFMASGREFSGFIDCGRLGVADRYQDLALATRSIAFNLGQVWAEPFLTAYGVSQPDRARIGYYRLLDEFF</sequence>
<keyword evidence="15" id="KW-1185">Reference proteome</keyword>
<accession>A0AA41UDE2</accession>
<evidence type="ECO:0000256" key="12">
    <source>
        <dbReference type="PIRSR" id="PIRSR000706-2"/>
    </source>
</evidence>
<keyword evidence="6 10" id="KW-0418">Kinase</keyword>
<comment type="catalytic activity">
    <reaction evidence="9">
        <text>kanamycin A + ATP = kanamycin 3'-phosphate + ADP + H(+)</text>
        <dbReference type="Rhea" id="RHEA:24256"/>
        <dbReference type="ChEBI" id="CHEBI:15378"/>
        <dbReference type="ChEBI" id="CHEBI:30616"/>
        <dbReference type="ChEBI" id="CHEBI:57909"/>
        <dbReference type="ChEBI" id="CHEBI:58214"/>
        <dbReference type="ChEBI" id="CHEBI:456216"/>
        <dbReference type="EC" id="2.7.1.95"/>
    </reaction>
</comment>
<comment type="caution">
    <text evidence="14">The sequence shown here is derived from an EMBL/GenBank/DDBJ whole genome shotgun (WGS) entry which is preliminary data.</text>
</comment>
<evidence type="ECO:0000256" key="7">
    <source>
        <dbReference type="ARBA" id="ARBA00022840"/>
    </source>
</evidence>
<dbReference type="EMBL" id="JALAZD010000001">
    <property type="protein sequence ID" value="MCI0127229.1"/>
    <property type="molecule type" value="Genomic_DNA"/>
</dbReference>
<keyword evidence="12" id="KW-0479">Metal-binding</keyword>
<dbReference type="SUPFAM" id="SSF56112">
    <property type="entry name" value="Protein kinase-like (PK-like)"/>
    <property type="match status" value="1"/>
</dbReference>
<organism evidence="14 15">
    <name type="scientific">Paradevosia shaoguanensis</name>
    <dbReference type="NCBI Taxonomy" id="1335043"/>
    <lineage>
        <taxon>Bacteria</taxon>
        <taxon>Pseudomonadati</taxon>
        <taxon>Pseudomonadota</taxon>
        <taxon>Alphaproteobacteria</taxon>
        <taxon>Hyphomicrobiales</taxon>
        <taxon>Devosiaceae</taxon>
        <taxon>Paradevosia</taxon>
    </lineage>
</organism>
<evidence type="ECO:0000256" key="8">
    <source>
        <dbReference type="ARBA" id="ARBA00023251"/>
    </source>
</evidence>
<gene>
    <name evidence="14" type="ORF">ML536_10370</name>
</gene>
<dbReference type="RefSeq" id="WP_281735815.1">
    <property type="nucleotide sequence ID" value="NZ_JAKETQ010000001.1"/>
</dbReference>
<dbReference type="InterPro" id="IPR011009">
    <property type="entry name" value="Kinase-like_dom_sf"/>
</dbReference>
<keyword evidence="5 10" id="KW-0547">Nucleotide-binding</keyword>
<dbReference type="InterPro" id="IPR024165">
    <property type="entry name" value="Kan/Strep_kinase"/>
</dbReference>
<dbReference type="PIRSF" id="PIRSF000706">
    <property type="entry name" value="Kanamycin_kin"/>
    <property type="match status" value="1"/>
</dbReference>
<evidence type="ECO:0000256" key="6">
    <source>
        <dbReference type="ARBA" id="ARBA00022777"/>
    </source>
</evidence>
<evidence type="ECO:0000256" key="11">
    <source>
        <dbReference type="PIRSR" id="PIRSR000706-1"/>
    </source>
</evidence>
<keyword evidence="12" id="KW-0460">Magnesium</keyword>
<dbReference type="Proteomes" id="UP001156140">
    <property type="component" value="Unassembled WGS sequence"/>
</dbReference>
<dbReference type="GO" id="GO:0046677">
    <property type="term" value="P:response to antibiotic"/>
    <property type="evidence" value="ECO:0007669"/>
    <property type="project" value="UniProtKB-KW"/>
</dbReference>
<dbReference type="InterPro" id="IPR002575">
    <property type="entry name" value="Aminoglycoside_PTrfase"/>
</dbReference>
<dbReference type="PANTHER" id="PTHR21310">
    <property type="entry name" value="AMINOGLYCOSIDE PHOSPHOTRANSFERASE-RELATED-RELATED"/>
    <property type="match status" value="1"/>
</dbReference>